<dbReference type="Proteomes" id="UP000215539">
    <property type="component" value="Chromosome 1"/>
</dbReference>
<dbReference type="Proteomes" id="UP000065822">
    <property type="component" value="Chromosome"/>
</dbReference>
<evidence type="ECO:0000313" key="5">
    <source>
        <dbReference type="Proteomes" id="UP000215539"/>
    </source>
</evidence>
<name>A0AAX2H065_9FLAO</name>
<dbReference type="EMBL" id="CP014227">
    <property type="protein sequence ID" value="AMD84491.1"/>
    <property type="molecule type" value="Genomic_DNA"/>
</dbReference>
<feature type="transmembrane region" description="Helical" evidence="1">
    <location>
        <begin position="61"/>
        <end position="81"/>
    </location>
</feature>
<protein>
    <submittedName>
        <fullName evidence="3">Protein of uncharacterized function (DUF2809)</fullName>
    </submittedName>
</protein>
<dbReference type="KEGG" id="chg:AXF12_02470"/>
<keyword evidence="4" id="KW-1185">Reference proteome</keyword>
<dbReference type="RefSeq" id="WP_066428057.1">
    <property type="nucleotide sequence ID" value="NZ_CP014227.1"/>
</dbReference>
<evidence type="ECO:0000313" key="4">
    <source>
        <dbReference type="Proteomes" id="UP000065822"/>
    </source>
</evidence>
<gene>
    <name evidence="2" type="ORF">AXF12_02470</name>
    <name evidence="3" type="ORF">SAMEA44541418_01251</name>
</gene>
<evidence type="ECO:0000313" key="3">
    <source>
        <dbReference type="EMBL" id="SNV09943.1"/>
    </source>
</evidence>
<organism evidence="3 5">
    <name type="scientific">Capnocytophaga haemolytica</name>
    <dbReference type="NCBI Taxonomy" id="45243"/>
    <lineage>
        <taxon>Bacteria</taxon>
        <taxon>Pseudomonadati</taxon>
        <taxon>Bacteroidota</taxon>
        <taxon>Flavobacteriia</taxon>
        <taxon>Flavobacteriales</taxon>
        <taxon>Flavobacteriaceae</taxon>
        <taxon>Capnocytophaga</taxon>
    </lineage>
</organism>
<reference evidence="3 5" key="2">
    <citation type="submission" date="2017-06" db="EMBL/GenBank/DDBJ databases">
        <authorList>
            <consortium name="Pathogen Informatics"/>
        </authorList>
    </citation>
    <scope>NUCLEOTIDE SEQUENCE [LARGE SCALE GENOMIC DNA]</scope>
    <source>
        <strain evidence="3 5">NCTC12947</strain>
    </source>
</reference>
<dbReference type="AlphaFoldDB" id="A0AAX2H065"/>
<dbReference type="EMBL" id="LT906449">
    <property type="protein sequence ID" value="SNV09943.1"/>
    <property type="molecule type" value="Genomic_DNA"/>
</dbReference>
<sequence>MQLKFNASYFYKALVFFAIEVLIATVLSRIGILRAYVGDILVILLLYCLVLSFVKVKNKDKLLIGIFIFAVVVEVLQYFRIASYLGFSYGSLGYILLGNHFSWEDIVCYAIGCGIAKLFL</sequence>
<dbReference type="Pfam" id="PF10990">
    <property type="entry name" value="DUF2809"/>
    <property type="match status" value="1"/>
</dbReference>
<keyword evidence="1" id="KW-1133">Transmembrane helix</keyword>
<reference evidence="2 4" key="1">
    <citation type="submission" date="2016-02" db="EMBL/GenBank/DDBJ databases">
        <authorList>
            <person name="Holder M.E."/>
            <person name="Ajami N.J."/>
            <person name="Petrosino J.F."/>
        </authorList>
    </citation>
    <scope>NUCLEOTIDE SEQUENCE [LARGE SCALE GENOMIC DNA]</scope>
    <source>
        <strain evidence="2 4">CCUG 32990</strain>
    </source>
</reference>
<feature type="transmembrane region" description="Helical" evidence="1">
    <location>
        <begin position="33"/>
        <end position="54"/>
    </location>
</feature>
<feature type="transmembrane region" description="Helical" evidence="1">
    <location>
        <begin position="9"/>
        <end position="27"/>
    </location>
</feature>
<evidence type="ECO:0000256" key="1">
    <source>
        <dbReference type="SAM" id="Phobius"/>
    </source>
</evidence>
<keyword evidence="1" id="KW-0472">Membrane</keyword>
<evidence type="ECO:0000313" key="2">
    <source>
        <dbReference type="EMBL" id="AMD84491.1"/>
    </source>
</evidence>
<dbReference type="InterPro" id="IPR021257">
    <property type="entry name" value="DUF2809"/>
</dbReference>
<keyword evidence="1" id="KW-0812">Transmembrane</keyword>
<accession>A0AAX2H065</accession>
<proteinExistence type="predicted"/>